<evidence type="ECO:0000313" key="1">
    <source>
        <dbReference type="EnsemblMetazoa" id="Aqu2.1.22473_001"/>
    </source>
</evidence>
<evidence type="ECO:0008006" key="2">
    <source>
        <dbReference type="Google" id="ProtNLM"/>
    </source>
</evidence>
<dbReference type="InParanoid" id="A0A1X7U479"/>
<organism evidence="1">
    <name type="scientific">Amphimedon queenslandica</name>
    <name type="common">Sponge</name>
    <dbReference type="NCBI Taxonomy" id="400682"/>
    <lineage>
        <taxon>Eukaryota</taxon>
        <taxon>Metazoa</taxon>
        <taxon>Porifera</taxon>
        <taxon>Demospongiae</taxon>
        <taxon>Heteroscleromorpha</taxon>
        <taxon>Haplosclerida</taxon>
        <taxon>Niphatidae</taxon>
        <taxon>Amphimedon</taxon>
    </lineage>
</organism>
<reference evidence="1" key="1">
    <citation type="submission" date="2017-05" db="UniProtKB">
        <authorList>
            <consortium name="EnsemblMetazoa"/>
        </authorList>
    </citation>
    <scope>IDENTIFICATION</scope>
</reference>
<accession>A0A1X7U479</accession>
<dbReference type="EnsemblMetazoa" id="Aqu2.1.22473_001">
    <property type="protein sequence ID" value="Aqu2.1.22473_001"/>
    <property type="gene ID" value="Aqu2.1.22473"/>
</dbReference>
<protein>
    <recommendedName>
        <fullName evidence="2">Fibrinogen C-terminal domain-containing protein</fullName>
    </recommendedName>
</protein>
<sequence>MDADETKNLYEVTELQEYDANKGSFPSQPIKLQVQQPPASKIPTTAIVGVIVLNALQVCENSNGLSGGTPGGGLGVGGDGCTACNLSHDIIQQIETILNVTRETSNKVENYTLTNKASSDNFSSLVTQLLQDTAWKVDDIRSSTNEQMSFLQNVTSTLFQVLQTTEDSATKLMNIVSTLSSIQDTGSSTAGVVDDILVIVQELLALQNVSSLLNSVLPVSCQDIKATLPSSPSGYYHINSRNVYCNMEELCGSGGGWTRLAYLDMTDATQNCPPGFRLYQSGGVRACGRLSTSPSCTSITFPTNGISYTQICGKVIGYQYGSTDAILPHTNGQHNNLDSYYLEGVSITRGSPRQHVWSLMSGPYSIINDISNCPCNTNSWQAGQIQSFVGSHYYCESGNPANTWTASLYYNDPLWDGQDCPSLEAPCCTNPNLPWFHRDFGNASSTDYLELRVCSDEGWTNEDSPVGSYELYVK</sequence>
<dbReference type="NCBIfam" id="NF040941">
    <property type="entry name" value="GGGWT_bact"/>
    <property type="match status" value="1"/>
</dbReference>
<dbReference type="OrthoDB" id="5971203at2759"/>
<proteinExistence type="predicted"/>
<name>A0A1X7U479_AMPQE</name>
<dbReference type="AlphaFoldDB" id="A0A1X7U479"/>